<protein>
    <submittedName>
        <fullName evidence="4">60S ribosomal protein L23a</fullName>
    </submittedName>
</protein>
<dbReference type="PANTHER" id="PTHR11620">
    <property type="entry name" value="60S RIBOSOMAL PROTEIN L23A"/>
    <property type="match status" value="1"/>
</dbReference>
<evidence type="ECO:0000313" key="5">
    <source>
        <dbReference type="Proteomes" id="UP000010556"/>
    </source>
</evidence>
<dbReference type="Proteomes" id="UP000010556">
    <property type="component" value="Unassembled WGS sequence"/>
</dbReference>
<dbReference type="Gene3D" id="3.30.70.330">
    <property type="match status" value="1"/>
</dbReference>
<evidence type="ECO:0000256" key="2">
    <source>
        <dbReference type="ARBA" id="ARBA00022980"/>
    </source>
</evidence>
<evidence type="ECO:0000256" key="3">
    <source>
        <dbReference type="ARBA" id="ARBA00023274"/>
    </source>
</evidence>
<organism evidence="4 5">
    <name type="scientific">Myotis davidii</name>
    <name type="common">David's myotis</name>
    <dbReference type="NCBI Taxonomy" id="225400"/>
    <lineage>
        <taxon>Eukaryota</taxon>
        <taxon>Metazoa</taxon>
        <taxon>Chordata</taxon>
        <taxon>Craniata</taxon>
        <taxon>Vertebrata</taxon>
        <taxon>Euteleostomi</taxon>
        <taxon>Mammalia</taxon>
        <taxon>Eutheria</taxon>
        <taxon>Laurasiatheria</taxon>
        <taxon>Chiroptera</taxon>
        <taxon>Yangochiroptera</taxon>
        <taxon>Vespertilionidae</taxon>
        <taxon>Myotis</taxon>
    </lineage>
</organism>
<gene>
    <name evidence="4" type="ORF">MDA_GLEAN10018637</name>
</gene>
<evidence type="ECO:0000313" key="4">
    <source>
        <dbReference type="EMBL" id="ELK33582.1"/>
    </source>
</evidence>
<evidence type="ECO:0000256" key="1">
    <source>
        <dbReference type="ARBA" id="ARBA00006700"/>
    </source>
</evidence>
<sequence>MGHGIRSLGRRARFMHELSEPVSQQSHVQWLVLVASANHTWVTKVPTRSIKLPVFFQPAANPTVVFIVDVKANKHQIKQAVKKLYDIDVAKATP</sequence>
<dbReference type="InterPro" id="IPR012677">
    <property type="entry name" value="Nucleotide-bd_a/b_plait_sf"/>
</dbReference>
<dbReference type="GO" id="GO:0003735">
    <property type="term" value="F:structural constituent of ribosome"/>
    <property type="evidence" value="ECO:0007669"/>
    <property type="project" value="InterPro"/>
</dbReference>
<proteinExistence type="inferred from homology"/>
<dbReference type="GO" id="GO:0044391">
    <property type="term" value="C:ribosomal subunit"/>
    <property type="evidence" value="ECO:0007669"/>
    <property type="project" value="UniProtKB-ARBA"/>
</dbReference>
<comment type="similarity">
    <text evidence="1">Belongs to the universal ribosomal protein uL23 family.</text>
</comment>
<dbReference type="EMBL" id="KB104013">
    <property type="protein sequence ID" value="ELK33582.1"/>
    <property type="molecule type" value="Genomic_DNA"/>
</dbReference>
<dbReference type="AlphaFoldDB" id="L5M5I1"/>
<dbReference type="InterPro" id="IPR012678">
    <property type="entry name" value="Ribosomal_uL23/eL15/eS24_sf"/>
</dbReference>
<name>L5M5I1_MYODS</name>
<keyword evidence="3" id="KW-0687">Ribonucleoprotein</keyword>
<dbReference type="SUPFAM" id="SSF54189">
    <property type="entry name" value="Ribosomal proteins S24e, L23 and L15e"/>
    <property type="match status" value="1"/>
</dbReference>
<keyword evidence="5" id="KW-1185">Reference proteome</keyword>
<reference evidence="5" key="1">
    <citation type="journal article" date="2013" name="Science">
        <title>Comparative analysis of bat genomes provides insight into the evolution of flight and immunity.</title>
        <authorList>
            <person name="Zhang G."/>
            <person name="Cowled C."/>
            <person name="Shi Z."/>
            <person name="Huang Z."/>
            <person name="Bishop-Lilly K.A."/>
            <person name="Fang X."/>
            <person name="Wynne J.W."/>
            <person name="Xiong Z."/>
            <person name="Baker M.L."/>
            <person name="Zhao W."/>
            <person name="Tachedjian M."/>
            <person name="Zhu Y."/>
            <person name="Zhou P."/>
            <person name="Jiang X."/>
            <person name="Ng J."/>
            <person name="Yang L."/>
            <person name="Wu L."/>
            <person name="Xiao J."/>
            <person name="Feng Y."/>
            <person name="Chen Y."/>
            <person name="Sun X."/>
            <person name="Zhang Y."/>
            <person name="Marsh G.A."/>
            <person name="Crameri G."/>
            <person name="Broder C.C."/>
            <person name="Frey K.G."/>
            <person name="Wang L.F."/>
            <person name="Wang J."/>
        </authorList>
    </citation>
    <scope>NUCLEOTIDE SEQUENCE [LARGE SCALE GENOMIC DNA]</scope>
</reference>
<dbReference type="InterPro" id="IPR013025">
    <property type="entry name" value="Ribosomal_uL23-like"/>
</dbReference>
<dbReference type="GO" id="GO:0006412">
    <property type="term" value="P:translation"/>
    <property type="evidence" value="ECO:0007669"/>
    <property type="project" value="InterPro"/>
</dbReference>
<accession>L5M5I1</accession>
<keyword evidence="2 4" id="KW-0689">Ribosomal protein</keyword>